<comment type="subcellular location">
    <subcellularLocation>
        <location evidence="1">Membrane</location>
        <topology evidence="1">Multi-pass membrane protein</topology>
    </subcellularLocation>
</comment>
<organism evidence="7">
    <name type="scientific">Ditylum brightwellii</name>
    <dbReference type="NCBI Taxonomy" id="49249"/>
    <lineage>
        <taxon>Eukaryota</taxon>
        <taxon>Sar</taxon>
        <taxon>Stramenopiles</taxon>
        <taxon>Ochrophyta</taxon>
        <taxon>Bacillariophyta</taxon>
        <taxon>Mediophyceae</taxon>
        <taxon>Lithodesmiophycidae</taxon>
        <taxon>Lithodesmiales</taxon>
        <taxon>Lithodesmiaceae</taxon>
        <taxon>Ditylum</taxon>
    </lineage>
</organism>
<protein>
    <recommendedName>
        <fullName evidence="6">Amino acid transporter transmembrane domain-containing protein</fullName>
    </recommendedName>
</protein>
<feature type="transmembrane region" description="Helical" evidence="5">
    <location>
        <begin position="471"/>
        <end position="489"/>
    </location>
</feature>
<feature type="transmembrane region" description="Helical" evidence="5">
    <location>
        <begin position="42"/>
        <end position="63"/>
    </location>
</feature>
<evidence type="ECO:0000256" key="2">
    <source>
        <dbReference type="ARBA" id="ARBA00022692"/>
    </source>
</evidence>
<feature type="transmembrane region" description="Helical" evidence="5">
    <location>
        <begin position="280"/>
        <end position="302"/>
    </location>
</feature>
<evidence type="ECO:0000259" key="6">
    <source>
        <dbReference type="Pfam" id="PF01490"/>
    </source>
</evidence>
<keyword evidence="4 5" id="KW-0472">Membrane</keyword>
<evidence type="ECO:0000256" key="3">
    <source>
        <dbReference type="ARBA" id="ARBA00022989"/>
    </source>
</evidence>
<keyword evidence="3 5" id="KW-1133">Transmembrane helix</keyword>
<gene>
    <name evidence="7" type="ORF">DBRI00130_LOCUS3691</name>
</gene>
<evidence type="ECO:0000313" key="7">
    <source>
        <dbReference type="EMBL" id="CAE4585429.1"/>
    </source>
</evidence>
<dbReference type="EMBL" id="HBNS01004556">
    <property type="protein sequence ID" value="CAE4585429.1"/>
    <property type="molecule type" value="Transcribed_RNA"/>
</dbReference>
<evidence type="ECO:0000256" key="5">
    <source>
        <dbReference type="SAM" id="Phobius"/>
    </source>
</evidence>
<dbReference type="GO" id="GO:0015179">
    <property type="term" value="F:L-amino acid transmembrane transporter activity"/>
    <property type="evidence" value="ECO:0007669"/>
    <property type="project" value="TreeGrafter"/>
</dbReference>
<dbReference type="PANTHER" id="PTHR22950">
    <property type="entry name" value="AMINO ACID TRANSPORTER"/>
    <property type="match status" value="1"/>
</dbReference>
<feature type="transmembrane region" description="Helical" evidence="5">
    <location>
        <begin position="208"/>
        <end position="227"/>
    </location>
</feature>
<feature type="transmembrane region" description="Helical" evidence="5">
    <location>
        <begin position="179"/>
        <end position="196"/>
    </location>
</feature>
<evidence type="ECO:0000256" key="1">
    <source>
        <dbReference type="ARBA" id="ARBA00004141"/>
    </source>
</evidence>
<proteinExistence type="predicted"/>
<reference evidence="7" key="1">
    <citation type="submission" date="2021-01" db="EMBL/GenBank/DDBJ databases">
        <authorList>
            <person name="Corre E."/>
            <person name="Pelletier E."/>
            <person name="Niang G."/>
            <person name="Scheremetjew M."/>
            <person name="Finn R."/>
            <person name="Kale V."/>
            <person name="Holt S."/>
            <person name="Cochrane G."/>
            <person name="Meng A."/>
            <person name="Brown T."/>
            <person name="Cohen L."/>
        </authorList>
    </citation>
    <scope>NUCLEOTIDE SEQUENCE</scope>
    <source>
        <strain evidence="7">GSO104</strain>
    </source>
</reference>
<feature type="transmembrane region" description="Helical" evidence="5">
    <location>
        <begin position="16"/>
        <end position="36"/>
    </location>
</feature>
<feature type="transmembrane region" description="Helical" evidence="5">
    <location>
        <begin position="133"/>
        <end position="159"/>
    </location>
</feature>
<evidence type="ECO:0000256" key="4">
    <source>
        <dbReference type="ARBA" id="ARBA00023136"/>
    </source>
</evidence>
<accession>A0A7S4QKV0</accession>
<name>A0A7S4QKV0_9STRA</name>
<dbReference type="GO" id="GO:0016020">
    <property type="term" value="C:membrane"/>
    <property type="evidence" value="ECO:0007669"/>
    <property type="project" value="UniProtKB-SubCell"/>
</dbReference>
<feature type="domain" description="Amino acid transporter transmembrane" evidence="6">
    <location>
        <begin position="107"/>
        <end position="548"/>
    </location>
</feature>
<dbReference type="Pfam" id="PF01490">
    <property type="entry name" value="Aa_trans"/>
    <property type="match status" value="2"/>
</dbReference>
<sequence>MTNDGANSRKVSSSKAFLTFFKSLFGAGLLSLPNVLGKVGLPLGIILYTLVASGCTVTCFMLVEARDVTERFLLLPQQQRQSYQKQQGENNDKEACIEKSKEGTKQKNHYHLVTYGDLASILLGPRMASLTRWIIIVLNFLFSAGLVIVICENIVPILFRTSSSRLYTEEEEMDHRRTLGYILFPIISVALQIPWLQDMWIISALGLLVYTVGVMGSTIYSSFLTITSASSLSMTPTDLWQWKWNGIPSFLGSAVYAMEGINLTLPTVHSMEDKSKSAHVICSALLTYGAVTLSFASVGYAGGLGGGPGTMRTKGECDVVTNCIIPEELQIVMQIALSLALLLSIPVMMYPTTEMLEVMLTDYYSQQSSQHREQKNIRQQEQQHIQYGSVDSTLEERQHFKHSEISMSNVDSNDDFDMISNKTFKHTDNIVKEKPHSVITNSIILDCSTDNGSNNDCNDIEPYSQEKSWKLRLLLSFFITLLGCSTKSFTLFSSFVGAVGLTFAGFILPPLLYYQSMIKANINIHWYMRLLMGMLVGFGLWNMTIGGVSSFLDLIHGL</sequence>
<feature type="transmembrane region" description="Helical" evidence="5">
    <location>
        <begin position="526"/>
        <end position="552"/>
    </location>
</feature>
<feature type="transmembrane region" description="Helical" evidence="5">
    <location>
        <begin position="495"/>
        <end position="514"/>
    </location>
</feature>
<feature type="transmembrane region" description="Helical" evidence="5">
    <location>
        <begin position="331"/>
        <end position="350"/>
    </location>
</feature>
<keyword evidence="2 5" id="KW-0812">Transmembrane</keyword>
<dbReference type="AlphaFoldDB" id="A0A7S4QKV0"/>
<dbReference type="InterPro" id="IPR013057">
    <property type="entry name" value="AA_transpt_TM"/>
</dbReference>
<feature type="domain" description="Amino acid transporter transmembrane" evidence="6">
    <location>
        <begin position="10"/>
        <end position="83"/>
    </location>
</feature>
<feature type="transmembrane region" description="Helical" evidence="5">
    <location>
        <begin position="247"/>
        <end position="268"/>
    </location>
</feature>
<dbReference type="PANTHER" id="PTHR22950:SF652">
    <property type="entry name" value="TRANSMEMBRANE AMINO ACID TRANSPORTER FAMILY PROTEIN"/>
    <property type="match status" value="1"/>
</dbReference>